<dbReference type="OrthoDB" id="3628949at2"/>
<evidence type="ECO:0000313" key="3">
    <source>
        <dbReference type="Proteomes" id="UP000188597"/>
    </source>
</evidence>
<keyword evidence="1" id="KW-0472">Membrane</keyword>
<name>A0A1V3G563_9BACL</name>
<comment type="caution">
    <text evidence="2">The sequence shown here is derived from an EMBL/GenBank/DDBJ whole genome shotgun (WGS) entry which is preliminary data.</text>
</comment>
<gene>
    <name evidence="2" type="ORF">UN64_17045</name>
</gene>
<sequence>MMKKILLVILIVLPFAAQLVVLPFVNRIDPIILGLPFLQFWLFLWIVLTPFCTFGIYQLQKSQGGLD</sequence>
<dbReference type="EMBL" id="MQMF01000004">
    <property type="protein sequence ID" value="OOE10193.1"/>
    <property type="molecule type" value="Genomic_DNA"/>
</dbReference>
<dbReference type="Pfam" id="PF11755">
    <property type="entry name" value="DUF3311"/>
    <property type="match status" value="1"/>
</dbReference>
<dbReference type="Proteomes" id="UP000188597">
    <property type="component" value="Unassembled WGS sequence"/>
</dbReference>
<dbReference type="PANTHER" id="PTHR40034:SF1">
    <property type="entry name" value="BSL5891 PROTEIN"/>
    <property type="match status" value="1"/>
</dbReference>
<reference evidence="2 3" key="1">
    <citation type="submission" date="2016-11" db="EMBL/GenBank/DDBJ databases">
        <authorList>
            <person name="Jaros S."/>
            <person name="Januszkiewicz K."/>
            <person name="Wedrychowicz H."/>
        </authorList>
    </citation>
    <scope>NUCLEOTIDE SEQUENCE [LARGE SCALE GENOMIC DNA]</scope>
    <source>
        <strain evidence="2 3">Con a/3</strain>
    </source>
</reference>
<accession>A0A1V3G563</accession>
<evidence type="ECO:0008006" key="4">
    <source>
        <dbReference type="Google" id="ProtNLM"/>
    </source>
</evidence>
<dbReference type="InterPro" id="IPR021741">
    <property type="entry name" value="DUF3311"/>
</dbReference>
<evidence type="ECO:0000256" key="1">
    <source>
        <dbReference type="SAM" id="Phobius"/>
    </source>
</evidence>
<evidence type="ECO:0000313" key="2">
    <source>
        <dbReference type="EMBL" id="OOE10193.1"/>
    </source>
</evidence>
<keyword evidence="1" id="KW-0812">Transmembrane</keyword>
<proteinExistence type="predicted"/>
<dbReference type="PANTHER" id="PTHR40034">
    <property type="entry name" value="BSL5891 PROTEIN"/>
    <property type="match status" value="1"/>
</dbReference>
<feature type="transmembrane region" description="Helical" evidence="1">
    <location>
        <begin position="37"/>
        <end position="57"/>
    </location>
</feature>
<organism evidence="2 3">
    <name type="scientific">Fictibacillus arsenicus</name>
    <dbReference type="NCBI Taxonomy" id="255247"/>
    <lineage>
        <taxon>Bacteria</taxon>
        <taxon>Bacillati</taxon>
        <taxon>Bacillota</taxon>
        <taxon>Bacilli</taxon>
        <taxon>Bacillales</taxon>
        <taxon>Fictibacillaceae</taxon>
        <taxon>Fictibacillus</taxon>
    </lineage>
</organism>
<protein>
    <recommendedName>
        <fullName evidence="4">DUF3311 domain-containing protein</fullName>
    </recommendedName>
</protein>
<keyword evidence="1" id="KW-1133">Transmembrane helix</keyword>
<dbReference type="AlphaFoldDB" id="A0A1V3G563"/>